<gene>
    <name evidence="2" type="ORF">P8A19_09710</name>
</gene>
<evidence type="ECO:0000313" key="2">
    <source>
        <dbReference type="EMBL" id="WLQ55703.1"/>
    </source>
</evidence>
<evidence type="ECO:0000256" key="1">
    <source>
        <dbReference type="SAM" id="MobiDB-lite"/>
    </source>
</evidence>
<accession>A0ABY9IK84</accession>
<organism evidence="2 3">
    <name type="scientific">Streptomyces poriferorum</name>
    <dbReference type="NCBI Taxonomy" id="2798799"/>
    <lineage>
        <taxon>Bacteria</taxon>
        <taxon>Bacillati</taxon>
        <taxon>Actinomycetota</taxon>
        <taxon>Actinomycetes</taxon>
        <taxon>Kitasatosporales</taxon>
        <taxon>Streptomycetaceae</taxon>
        <taxon>Streptomyces</taxon>
    </lineage>
</organism>
<evidence type="ECO:0000313" key="3">
    <source>
        <dbReference type="Proteomes" id="UP001235744"/>
    </source>
</evidence>
<name>A0ABY9IK84_9ACTN</name>
<keyword evidence="3" id="KW-1185">Reference proteome</keyword>
<sequence>MSGARHLPELGDLWLDSGQAAAAAPVFRLPGERAAPDGRSSPPRWT</sequence>
<protein>
    <submittedName>
        <fullName evidence="2">Uncharacterized protein</fullName>
    </submittedName>
</protein>
<dbReference type="EMBL" id="CP120988">
    <property type="protein sequence ID" value="WLQ55703.1"/>
    <property type="molecule type" value="Genomic_DNA"/>
</dbReference>
<dbReference type="Proteomes" id="UP001235744">
    <property type="component" value="Chromosome"/>
</dbReference>
<reference evidence="2 3" key="1">
    <citation type="submission" date="2023-03" db="EMBL/GenBank/DDBJ databases">
        <title>Isolation and description of six Streptomyces strains from soil environments, able to metabolize different microbial glucans.</title>
        <authorList>
            <person name="Widen T."/>
            <person name="Larsbrink J."/>
        </authorList>
    </citation>
    <scope>NUCLEOTIDE SEQUENCE [LARGE SCALE GENOMIC DNA]</scope>
    <source>
        <strain evidence="2 3">Alt2</strain>
    </source>
</reference>
<proteinExistence type="predicted"/>
<dbReference type="RefSeq" id="WP_306106223.1">
    <property type="nucleotide sequence ID" value="NZ_CP120988.1"/>
</dbReference>
<feature type="region of interest" description="Disordered" evidence="1">
    <location>
        <begin position="26"/>
        <end position="46"/>
    </location>
</feature>